<dbReference type="InterPro" id="IPR001123">
    <property type="entry name" value="LeuE-type"/>
</dbReference>
<dbReference type="RefSeq" id="WP_097996483.1">
    <property type="nucleotide sequence ID" value="NZ_WBPI01000027.1"/>
</dbReference>
<comment type="caution">
    <text evidence="7">The sequence shown here is derived from an EMBL/GenBank/DDBJ whole genome shotgun (WGS) entry which is preliminary data.</text>
</comment>
<evidence type="ECO:0000256" key="4">
    <source>
        <dbReference type="ARBA" id="ARBA00022989"/>
    </source>
</evidence>
<feature type="transmembrane region" description="Helical" evidence="6">
    <location>
        <begin position="70"/>
        <end position="87"/>
    </location>
</feature>
<keyword evidence="2" id="KW-1003">Cell membrane</keyword>
<evidence type="ECO:0000313" key="7">
    <source>
        <dbReference type="EMBL" id="KAB2446138.1"/>
    </source>
</evidence>
<gene>
    <name evidence="7" type="ORF">F8165_29000</name>
</gene>
<dbReference type="PANTHER" id="PTHR30086:SF20">
    <property type="entry name" value="ARGININE EXPORTER PROTEIN ARGO-RELATED"/>
    <property type="match status" value="1"/>
</dbReference>
<evidence type="ECO:0000256" key="3">
    <source>
        <dbReference type="ARBA" id="ARBA00022692"/>
    </source>
</evidence>
<dbReference type="Pfam" id="PF01810">
    <property type="entry name" value="LysE"/>
    <property type="match status" value="1"/>
</dbReference>
<sequence length="192" mass="21821">MNFSAFFTYLFIIAFTPGPNNIMAMDVARKKGLKKAMNFNGGIFFGFFIVAFLSALFTSKLFKWIPVIEPYFRMVGAIYILYLAWTIQFKRKGNETESKNSNSFLSGFLLQFINIKIILACLTAISTFILPNYHSNEALILFTTIIAIIGCLGTLLWAICGSVFKEFFTKYEKLSNTIMCLLLIYCSISLFV</sequence>
<organism evidence="7 8">
    <name type="scientific">Bacillus cereus</name>
    <dbReference type="NCBI Taxonomy" id="1396"/>
    <lineage>
        <taxon>Bacteria</taxon>
        <taxon>Bacillati</taxon>
        <taxon>Bacillota</taxon>
        <taxon>Bacilli</taxon>
        <taxon>Bacillales</taxon>
        <taxon>Bacillaceae</taxon>
        <taxon>Bacillus</taxon>
        <taxon>Bacillus cereus group</taxon>
    </lineage>
</organism>
<feature type="transmembrane region" description="Helical" evidence="6">
    <location>
        <begin position="6"/>
        <end position="25"/>
    </location>
</feature>
<keyword evidence="4 6" id="KW-1133">Transmembrane helix</keyword>
<reference evidence="7 8" key="1">
    <citation type="submission" date="2019-10" db="EMBL/GenBank/DDBJ databases">
        <title>Bacillus from the desert of Cuatro Cinegas, Coahuila.</title>
        <authorList>
            <person name="Olmedo-Alvarez G."/>
            <person name="Saldana S."/>
            <person name="Barcelo D."/>
        </authorList>
    </citation>
    <scope>NUCLEOTIDE SEQUENCE [LARGE SCALE GENOMIC DNA]</scope>
    <source>
        <strain evidence="7 8">CH316_11T</strain>
    </source>
</reference>
<dbReference type="GO" id="GO:0033228">
    <property type="term" value="P:cysteine export across plasma membrane"/>
    <property type="evidence" value="ECO:0007669"/>
    <property type="project" value="TreeGrafter"/>
</dbReference>
<dbReference type="EMBL" id="WBPI01000027">
    <property type="protein sequence ID" value="KAB2446138.1"/>
    <property type="molecule type" value="Genomic_DNA"/>
</dbReference>
<comment type="subcellular location">
    <subcellularLocation>
        <location evidence="1">Cell membrane</location>
        <topology evidence="1">Multi-pass membrane protein</topology>
    </subcellularLocation>
</comment>
<evidence type="ECO:0000313" key="8">
    <source>
        <dbReference type="Proteomes" id="UP000461739"/>
    </source>
</evidence>
<feature type="transmembrane region" description="Helical" evidence="6">
    <location>
        <begin position="108"/>
        <end position="133"/>
    </location>
</feature>
<dbReference type="GO" id="GO:0015171">
    <property type="term" value="F:amino acid transmembrane transporter activity"/>
    <property type="evidence" value="ECO:0007669"/>
    <property type="project" value="TreeGrafter"/>
</dbReference>
<name>A0AAN5XKM1_BACCE</name>
<accession>A0AAN5XKM1</accession>
<evidence type="ECO:0000256" key="2">
    <source>
        <dbReference type="ARBA" id="ARBA00022475"/>
    </source>
</evidence>
<feature type="transmembrane region" description="Helical" evidence="6">
    <location>
        <begin position="37"/>
        <end position="58"/>
    </location>
</feature>
<feature type="transmembrane region" description="Helical" evidence="6">
    <location>
        <begin position="139"/>
        <end position="162"/>
    </location>
</feature>
<dbReference type="Proteomes" id="UP000461739">
    <property type="component" value="Unassembled WGS sequence"/>
</dbReference>
<feature type="transmembrane region" description="Helical" evidence="6">
    <location>
        <begin position="174"/>
        <end position="191"/>
    </location>
</feature>
<dbReference type="AlphaFoldDB" id="A0AAN5XKM1"/>
<keyword evidence="3 6" id="KW-0812">Transmembrane</keyword>
<proteinExistence type="predicted"/>
<dbReference type="PANTHER" id="PTHR30086">
    <property type="entry name" value="ARGININE EXPORTER PROTEIN ARGO"/>
    <property type="match status" value="1"/>
</dbReference>
<evidence type="ECO:0000256" key="1">
    <source>
        <dbReference type="ARBA" id="ARBA00004651"/>
    </source>
</evidence>
<evidence type="ECO:0000256" key="6">
    <source>
        <dbReference type="SAM" id="Phobius"/>
    </source>
</evidence>
<keyword evidence="5 6" id="KW-0472">Membrane</keyword>
<dbReference type="GO" id="GO:0005886">
    <property type="term" value="C:plasma membrane"/>
    <property type="evidence" value="ECO:0007669"/>
    <property type="project" value="UniProtKB-SubCell"/>
</dbReference>
<protein>
    <submittedName>
        <fullName evidence="7">Lysine transporter LysE</fullName>
    </submittedName>
</protein>
<evidence type="ECO:0000256" key="5">
    <source>
        <dbReference type="ARBA" id="ARBA00023136"/>
    </source>
</evidence>